<dbReference type="InterPro" id="IPR027417">
    <property type="entry name" value="P-loop_NTPase"/>
</dbReference>
<keyword evidence="7" id="KW-0067">ATP-binding</keyword>
<proteinExistence type="inferred from homology"/>
<dbReference type="SUPFAM" id="SSF90123">
    <property type="entry name" value="ABC transporter transmembrane region"/>
    <property type="match status" value="1"/>
</dbReference>
<organism evidence="14 15">
    <name type="scientific">Methylobacterium durans</name>
    <dbReference type="NCBI Taxonomy" id="2202825"/>
    <lineage>
        <taxon>Bacteria</taxon>
        <taxon>Pseudomonadati</taxon>
        <taxon>Pseudomonadota</taxon>
        <taxon>Alphaproteobacteria</taxon>
        <taxon>Hyphomicrobiales</taxon>
        <taxon>Methylobacteriaceae</taxon>
        <taxon>Methylobacterium</taxon>
    </lineage>
</organism>
<feature type="transmembrane region" description="Helical" evidence="11">
    <location>
        <begin position="151"/>
        <end position="180"/>
    </location>
</feature>
<dbReference type="GO" id="GO:0005886">
    <property type="term" value="C:plasma membrane"/>
    <property type="evidence" value="ECO:0007669"/>
    <property type="project" value="UniProtKB-SubCell"/>
</dbReference>
<evidence type="ECO:0000256" key="3">
    <source>
        <dbReference type="ARBA" id="ARBA00022448"/>
    </source>
</evidence>
<dbReference type="PANTHER" id="PTHR24221:SF248">
    <property type="entry name" value="ABC TRANSPORTER TRANSMEMBRANE REGION"/>
    <property type="match status" value="1"/>
</dbReference>
<name>A0A2U8W6N0_9HYPH</name>
<feature type="domain" description="ABC transmembrane type-1" evidence="13">
    <location>
        <begin position="31"/>
        <end position="306"/>
    </location>
</feature>
<dbReference type="Gene3D" id="3.40.50.300">
    <property type="entry name" value="P-loop containing nucleotide triphosphate hydrolases"/>
    <property type="match status" value="1"/>
</dbReference>
<dbReference type="Proteomes" id="UP000245926">
    <property type="component" value="Chromosome"/>
</dbReference>
<feature type="compositionally biased region" description="Low complexity" evidence="10">
    <location>
        <begin position="566"/>
        <end position="576"/>
    </location>
</feature>
<evidence type="ECO:0000256" key="7">
    <source>
        <dbReference type="ARBA" id="ARBA00022840"/>
    </source>
</evidence>
<evidence type="ECO:0000259" key="12">
    <source>
        <dbReference type="PROSITE" id="PS50893"/>
    </source>
</evidence>
<keyword evidence="6" id="KW-0547">Nucleotide-binding</keyword>
<dbReference type="PANTHER" id="PTHR24221">
    <property type="entry name" value="ATP-BINDING CASSETTE SUB-FAMILY B"/>
    <property type="match status" value="1"/>
</dbReference>
<evidence type="ECO:0000256" key="11">
    <source>
        <dbReference type="SAM" id="Phobius"/>
    </source>
</evidence>
<feature type="transmembrane region" description="Helical" evidence="11">
    <location>
        <begin position="278"/>
        <end position="298"/>
    </location>
</feature>
<evidence type="ECO:0000313" key="15">
    <source>
        <dbReference type="Proteomes" id="UP000245926"/>
    </source>
</evidence>
<keyword evidence="4" id="KW-1003">Cell membrane</keyword>
<evidence type="ECO:0000256" key="2">
    <source>
        <dbReference type="ARBA" id="ARBA00005417"/>
    </source>
</evidence>
<dbReference type="PROSITE" id="PS50893">
    <property type="entry name" value="ABC_TRANSPORTER_2"/>
    <property type="match status" value="1"/>
</dbReference>
<evidence type="ECO:0000256" key="8">
    <source>
        <dbReference type="ARBA" id="ARBA00022989"/>
    </source>
</evidence>
<feature type="transmembrane region" description="Helical" evidence="11">
    <location>
        <begin position="253"/>
        <end position="271"/>
    </location>
</feature>
<keyword evidence="15" id="KW-1185">Reference proteome</keyword>
<sequence length="585" mass="61955">MGGQAKRARDADAETPLDRGIRLIRPGVLHLCVLSLVINLLSFSTVLYSMEIFNRVLSTRSVNTLIGLTVIFLLGTGLAAALVALRASALRKMGIALNEEVSAPLYDLVYSETLETRRYDTMGAFRDLETVRTFLSGQGLAQLLDLPWIPIYVLVAFVMHVWLGLALLASVVVVLLLAALNEVFNRSNLKQAGIFAEQSQKLLATATREAETLHVMAMVSGFRERWLAAHHHATAWQLTAAHLSKGISLVLKFWQSFTSFGLVALGCYLAIGGHVSPGAMFAVMFIGGACVGVVQSAASQWPSFLRARQAFGRLQALFRAAEAAPQRLALPRPNGHVEVSGLALTAPGSSRFILSQVSFELPAGSATAVVGPSGAGKSSLVRALVGIWAPALGSVRIDGSELQHWDADALGQHLGYLPQNVELLSGTIAQNIARFGAVDDEAVLEAAKLAGVHEVIQQLPQGYSTEVGEGGSALSGGQRQRIGLARAIYGNPSLVVLDEPNSNLDAVGEAALAEALQALTKRGTTCVLITHKANILTLVDYILVLKDGTVSTFGPRDEVLSGQGAGRSSASAAPQQLTTRHAAVG</sequence>
<feature type="domain" description="ABC transporter" evidence="12">
    <location>
        <begin position="337"/>
        <end position="572"/>
    </location>
</feature>
<dbReference type="Pfam" id="PF00005">
    <property type="entry name" value="ABC_tran"/>
    <property type="match status" value="1"/>
</dbReference>
<evidence type="ECO:0000259" key="13">
    <source>
        <dbReference type="PROSITE" id="PS50929"/>
    </source>
</evidence>
<evidence type="ECO:0000256" key="5">
    <source>
        <dbReference type="ARBA" id="ARBA00022692"/>
    </source>
</evidence>
<dbReference type="InterPro" id="IPR011527">
    <property type="entry name" value="ABC1_TM_dom"/>
</dbReference>
<dbReference type="PROSITE" id="PS00211">
    <property type="entry name" value="ABC_TRANSPORTER_1"/>
    <property type="match status" value="1"/>
</dbReference>
<dbReference type="GO" id="GO:0016887">
    <property type="term" value="F:ATP hydrolysis activity"/>
    <property type="evidence" value="ECO:0007669"/>
    <property type="project" value="InterPro"/>
</dbReference>
<dbReference type="RefSeq" id="WP_109891017.1">
    <property type="nucleotide sequence ID" value="NZ_CP029550.1"/>
</dbReference>
<dbReference type="SMART" id="SM00382">
    <property type="entry name" value="AAA"/>
    <property type="match status" value="1"/>
</dbReference>
<evidence type="ECO:0000313" key="14">
    <source>
        <dbReference type="EMBL" id="AWN41729.1"/>
    </source>
</evidence>
<feature type="transmembrane region" description="Helical" evidence="11">
    <location>
        <begin position="62"/>
        <end position="85"/>
    </location>
</feature>
<dbReference type="GO" id="GO:0140359">
    <property type="term" value="F:ABC-type transporter activity"/>
    <property type="evidence" value="ECO:0007669"/>
    <property type="project" value="InterPro"/>
</dbReference>
<reference evidence="15" key="1">
    <citation type="submission" date="2018-05" db="EMBL/GenBank/DDBJ databases">
        <title>Complete Genome Sequence of Methylobacterium sp. 17SD2-17.</title>
        <authorList>
            <person name="Srinivasan S."/>
        </authorList>
    </citation>
    <scope>NUCLEOTIDE SEQUENCE [LARGE SCALE GENOMIC DNA]</scope>
    <source>
        <strain evidence="15">17SD2-17</strain>
    </source>
</reference>
<keyword evidence="3" id="KW-0813">Transport</keyword>
<dbReference type="GO" id="GO:0034040">
    <property type="term" value="F:ATPase-coupled lipid transmembrane transporter activity"/>
    <property type="evidence" value="ECO:0007669"/>
    <property type="project" value="TreeGrafter"/>
</dbReference>
<dbReference type="AlphaFoldDB" id="A0A2U8W6N0"/>
<protein>
    <submittedName>
        <fullName evidence="14">Type I secretion system permease/ATPase</fullName>
    </submittedName>
</protein>
<dbReference type="InterPro" id="IPR036640">
    <property type="entry name" value="ABC1_TM_sf"/>
</dbReference>
<dbReference type="NCBIfam" id="TIGR01842">
    <property type="entry name" value="type_I_sec_PrtD"/>
    <property type="match status" value="1"/>
</dbReference>
<keyword evidence="8 11" id="KW-1133">Transmembrane helix</keyword>
<dbReference type="KEGG" id="mets:DK389_15945"/>
<evidence type="ECO:0000256" key="4">
    <source>
        <dbReference type="ARBA" id="ARBA00022475"/>
    </source>
</evidence>
<accession>A0A2U8W6N0</accession>
<evidence type="ECO:0000256" key="9">
    <source>
        <dbReference type="ARBA" id="ARBA00023136"/>
    </source>
</evidence>
<feature type="transmembrane region" description="Helical" evidence="11">
    <location>
        <begin position="28"/>
        <end position="50"/>
    </location>
</feature>
<dbReference type="GO" id="GO:0030256">
    <property type="term" value="C:type I protein secretion system complex"/>
    <property type="evidence" value="ECO:0007669"/>
    <property type="project" value="InterPro"/>
</dbReference>
<dbReference type="InterPro" id="IPR003439">
    <property type="entry name" value="ABC_transporter-like_ATP-bd"/>
</dbReference>
<keyword evidence="5 11" id="KW-0812">Transmembrane</keyword>
<evidence type="ECO:0000256" key="10">
    <source>
        <dbReference type="SAM" id="MobiDB-lite"/>
    </source>
</evidence>
<dbReference type="FunFam" id="3.40.50.300:FF:001444">
    <property type="entry name" value="ABC transporter ATP-binding protein"/>
    <property type="match status" value="1"/>
</dbReference>
<dbReference type="InterPro" id="IPR039421">
    <property type="entry name" value="Type_1_exporter"/>
</dbReference>
<comment type="similarity">
    <text evidence="2">Belongs to the ABC transporter superfamily.</text>
</comment>
<gene>
    <name evidence="14" type="ORF">DK389_15945</name>
</gene>
<dbReference type="PROSITE" id="PS50929">
    <property type="entry name" value="ABC_TM1F"/>
    <property type="match status" value="1"/>
</dbReference>
<dbReference type="Gene3D" id="1.20.1560.10">
    <property type="entry name" value="ABC transporter type 1, transmembrane domain"/>
    <property type="match status" value="1"/>
</dbReference>
<dbReference type="InterPro" id="IPR010128">
    <property type="entry name" value="ATPase_T1SS_PrtD-like"/>
</dbReference>
<dbReference type="SUPFAM" id="SSF52540">
    <property type="entry name" value="P-loop containing nucleoside triphosphate hydrolases"/>
    <property type="match status" value="1"/>
</dbReference>
<evidence type="ECO:0000256" key="6">
    <source>
        <dbReference type="ARBA" id="ARBA00022741"/>
    </source>
</evidence>
<dbReference type="EMBL" id="CP029550">
    <property type="protein sequence ID" value="AWN41729.1"/>
    <property type="molecule type" value="Genomic_DNA"/>
</dbReference>
<evidence type="ECO:0000256" key="1">
    <source>
        <dbReference type="ARBA" id="ARBA00004651"/>
    </source>
</evidence>
<dbReference type="InterPro" id="IPR017871">
    <property type="entry name" value="ABC_transporter-like_CS"/>
</dbReference>
<dbReference type="InterPro" id="IPR003593">
    <property type="entry name" value="AAA+_ATPase"/>
</dbReference>
<keyword evidence="9 11" id="KW-0472">Membrane</keyword>
<dbReference type="GO" id="GO:0005524">
    <property type="term" value="F:ATP binding"/>
    <property type="evidence" value="ECO:0007669"/>
    <property type="project" value="UniProtKB-KW"/>
</dbReference>
<feature type="region of interest" description="Disordered" evidence="10">
    <location>
        <begin position="560"/>
        <end position="585"/>
    </location>
</feature>
<dbReference type="GO" id="GO:0030253">
    <property type="term" value="P:protein secretion by the type I secretion system"/>
    <property type="evidence" value="ECO:0007669"/>
    <property type="project" value="InterPro"/>
</dbReference>
<dbReference type="OrthoDB" id="9808328at2"/>
<comment type="subcellular location">
    <subcellularLocation>
        <location evidence="1">Cell membrane</location>
        <topology evidence="1">Multi-pass membrane protein</topology>
    </subcellularLocation>
</comment>